<accession>A0A7J9IB51</accession>
<dbReference type="Proteomes" id="UP000593560">
    <property type="component" value="Unassembled WGS sequence"/>
</dbReference>
<keyword evidence="2" id="KW-1185">Reference proteome</keyword>
<protein>
    <submittedName>
        <fullName evidence="1">Uncharacterized protein</fullName>
    </submittedName>
</protein>
<sequence>MESEWFIIMGVSCPVVKLYGILLNDLESVEAHIDLKRRRGFRDDDKLASLSIDEGEEEAMLFPTDSKSQKLAYELFQVGETHDLPWLVCGDLKEILYSFEKSGGMPREERRVVEFRKDLNKLDRDDKIMAELIDVKIHHHMEIEKEKMHWEQRDVRIAEIR</sequence>
<organism evidence="1 2">
    <name type="scientific">Gossypium harknessii</name>
    <dbReference type="NCBI Taxonomy" id="34285"/>
    <lineage>
        <taxon>Eukaryota</taxon>
        <taxon>Viridiplantae</taxon>
        <taxon>Streptophyta</taxon>
        <taxon>Embryophyta</taxon>
        <taxon>Tracheophyta</taxon>
        <taxon>Spermatophyta</taxon>
        <taxon>Magnoliopsida</taxon>
        <taxon>eudicotyledons</taxon>
        <taxon>Gunneridae</taxon>
        <taxon>Pentapetalae</taxon>
        <taxon>rosids</taxon>
        <taxon>malvids</taxon>
        <taxon>Malvales</taxon>
        <taxon>Malvaceae</taxon>
        <taxon>Malvoideae</taxon>
        <taxon>Gossypium</taxon>
    </lineage>
</organism>
<proteinExistence type="predicted"/>
<comment type="caution">
    <text evidence="1">The sequence shown here is derived from an EMBL/GenBank/DDBJ whole genome shotgun (WGS) entry which is preliminary data.</text>
</comment>
<evidence type="ECO:0000313" key="2">
    <source>
        <dbReference type="Proteomes" id="UP000593560"/>
    </source>
</evidence>
<gene>
    <name evidence="1" type="ORF">Gohar_025642</name>
</gene>
<reference evidence="1 2" key="1">
    <citation type="journal article" date="2019" name="Genome Biol. Evol.">
        <title>Insights into the evolution of the New World diploid cottons (Gossypium, subgenus Houzingenia) based on genome sequencing.</title>
        <authorList>
            <person name="Grover C.E."/>
            <person name="Arick M.A. 2nd"/>
            <person name="Thrash A."/>
            <person name="Conover J.L."/>
            <person name="Sanders W.S."/>
            <person name="Peterson D.G."/>
            <person name="Frelichowski J.E."/>
            <person name="Scheffler J.A."/>
            <person name="Scheffler B.E."/>
            <person name="Wendel J.F."/>
        </authorList>
    </citation>
    <scope>NUCLEOTIDE SEQUENCE [LARGE SCALE GENOMIC DNA]</scope>
    <source>
        <strain evidence="1">0</strain>
        <tissue evidence="1">Leaf</tissue>
    </source>
</reference>
<dbReference type="AlphaFoldDB" id="A0A7J9IB51"/>
<dbReference type="OrthoDB" id="1750221at2759"/>
<evidence type="ECO:0000313" key="1">
    <source>
        <dbReference type="EMBL" id="MBA0819063.1"/>
    </source>
</evidence>
<dbReference type="EMBL" id="JABFAD010327624">
    <property type="protein sequence ID" value="MBA0819063.1"/>
    <property type="molecule type" value="Genomic_DNA"/>
</dbReference>
<name>A0A7J9IB51_9ROSI</name>